<keyword evidence="2" id="KW-1133">Transmembrane helix</keyword>
<protein>
    <submittedName>
        <fullName evidence="3">Uncharacterized protein</fullName>
    </submittedName>
</protein>
<feature type="transmembrane region" description="Helical" evidence="2">
    <location>
        <begin position="15"/>
        <end position="36"/>
    </location>
</feature>
<comment type="caution">
    <text evidence="3">The sequence shown here is derived from an EMBL/GenBank/DDBJ whole genome shotgun (WGS) entry which is preliminary data.</text>
</comment>
<evidence type="ECO:0000313" key="4">
    <source>
        <dbReference type="Proteomes" id="UP000018418"/>
    </source>
</evidence>
<dbReference type="EMBL" id="AYEU01000003">
    <property type="protein sequence ID" value="ESK52608.1"/>
    <property type="molecule type" value="Genomic_DNA"/>
</dbReference>
<sequence>MLTPQEIRARDRKRWTIFAIALLIPIALVLLLFIAASQDVKTRAQYDQERAGYAEKYQQDSNASAAMSSQQQFDKLKQDPEAKTADQH</sequence>
<gene>
    <name evidence="3" type="ORF">P255_00764</name>
</gene>
<evidence type="ECO:0000256" key="1">
    <source>
        <dbReference type="SAM" id="MobiDB-lite"/>
    </source>
</evidence>
<dbReference type="RefSeq" id="WP_004903731.1">
    <property type="nucleotide sequence ID" value="NZ_BBTI01000001.1"/>
</dbReference>
<keyword evidence="2" id="KW-0812">Transmembrane</keyword>
<proteinExistence type="predicted"/>
<dbReference type="PATRIC" id="fig|1341683.3.peg.758"/>
<keyword evidence="4" id="KW-1185">Reference proteome</keyword>
<dbReference type="Proteomes" id="UP000018418">
    <property type="component" value="Unassembled WGS sequence"/>
</dbReference>
<name>V2UDS3_9GAMM</name>
<dbReference type="HOGENOM" id="CLU_2613972_0_0_6"/>
<reference evidence="3 4" key="1">
    <citation type="submission" date="2013-10" db="EMBL/GenBank/DDBJ databases">
        <title>The Genome Sequence of Acinetobacter brisouii CIP 110357.</title>
        <authorList>
            <consortium name="The Broad Institute Genomics Platform"/>
            <consortium name="The Broad Institute Genome Sequencing Center for Infectious Disease"/>
            <person name="Cerqueira G."/>
            <person name="Feldgarden M."/>
            <person name="Courvalin P."/>
            <person name="Grillot-Courvalin C."/>
            <person name="Clermont D."/>
            <person name="Rocha E."/>
            <person name="Yoon E.-J."/>
            <person name="Nemec A."/>
            <person name="Young S.K."/>
            <person name="Zeng Q."/>
            <person name="Gargeya S."/>
            <person name="Fitzgerald M."/>
            <person name="Abouelleil A."/>
            <person name="Alvarado L."/>
            <person name="Berlin A.M."/>
            <person name="Chapman S.B."/>
            <person name="Gainer-Dewar J."/>
            <person name="Goldberg J."/>
            <person name="Gnerre S."/>
            <person name="Griggs A."/>
            <person name="Gujja S."/>
            <person name="Hansen M."/>
            <person name="Howarth C."/>
            <person name="Imamovic A."/>
            <person name="Ireland A."/>
            <person name="Larimer J."/>
            <person name="McCowan C."/>
            <person name="Murphy C."/>
            <person name="Pearson M."/>
            <person name="Poon T.W."/>
            <person name="Priest M."/>
            <person name="Roberts A."/>
            <person name="Saif S."/>
            <person name="Shea T."/>
            <person name="Sykes S."/>
            <person name="Wortman J."/>
            <person name="Nusbaum C."/>
            <person name="Birren B."/>
        </authorList>
    </citation>
    <scope>NUCLEOTIDE SEQUENCE [LARGE SCALE GENOMIC DNA]</scope>
    <source>
        <strain evidence="3 4">CIP 110357</strain>
    </source>
</reference>
<evidence type="ECO:0000313" key="3">
    <source>
        <dbReference type="EMBL" id="ESK52608.1"/>
    </source>
</evidence>
<dbReference type="AlphaFoldDB" id="V2UDS3"/>
<feature type="region of interest" description="Disordered" evidence="1">
    <location>
        <begin position="58"/>
        <end position="88"/>
    </location>
</feature>
<accession>V2UDS3</accession>
<evidence type="ECO:0000256" key="2">
    <source>
        <dbReference type="SAM" id="Phobius"/>
    </source>
</evidence>
<organism evidence="3 4">
    <name type="scientific">Acinetobacter brisouii CIP 110357</name>
    <dbReference type="NCBI Taxonomy" id="1341683"/>
    <lineage>
        <taxon>Bacteria</taxon>
        <taxon>Pseudomonadati</taxon>
        <taxon>Pseudomonadota</taxon>
        <taxon>Gammaproteobacteria</taxon>
        <taxon>Moraxellales</taxon>
        <taxon>Moraxellaceae</taxon>
        <taxon>Acinetobacter</taxon>
    </lineage>
</organism>
<feature type="compositionally biased region" description="Basic and acidic residues" evidence="1">
    <location>
        <begin position="74"/>
        <end position="88"/>
    </location>
</feature>
<feature type="compositionally biased region" description="Low complexity" evidence="1">
    <location>
        <begin position="59"/>
        <end position="72"/>
    </location>
</feature>
<keyword evidence="2" id="KW-0472">Membrane</keyword>